<dbReference type="SUPFAM" id="SSF51735">
    <property type="entry name" value="NAD(P)-binding Rossmann-fold domains"/>
    <property type="match status" value="1"/>
</dbReference>
<keyword evidence="3" id="KW-1185">Reference proteome</keyword>
<dbReference type="PANTHER" id="PTHR45033">
    <property type="match status" value="1"/>
</dbReference>
<dbReference type="STRING" id="401625.A0A0P1BR43"/>
<dbReference type="EMBL" id="CCYA01000389">
    <property type="protein sequence ID" value="CEH19467.1"/>
    <property type="molecule type" value="Genomic_DNA"/>
</dbReference>
<accession>A0A0P1BR43</accession>
<evidence type="ECO:0000313" key="3">
    <source>
        <dbReference type="Proteomes" id="UP000054845"/>
    </source>
</evidence>
<dbReference type="AlphaFoldDB" id="A0A0P1BR43"/>
<organism evidence="2 3">
    <name type="scientific">Ceraceosorus bombacis</name>
    <dbReference type="NCBI Taxonomy" id="401625"/>
    <lineage>
        <taxon>Eukaryota</taxon>
        <taxon>Fungi</taxon>
        <taxon>Dikarya</taxon>
        <taxon>Basidiomycota</taxon>
        <taxon>Ustilaginomycotina</taxon>
        <taxon>Exobasidiomycetes</taxon>
        <taxon>Ceraceosorales</taxon>
        <taxon>Ceraceosoraceae</taxon>
        <taxon>Ceraceosorus</taxon>
    </lineage>
</organism>
<dbReference type="Gene3D" id="3.90.180.10">
    <property type="entry name" value="Medium-chain alcohol dehydrogenases, catalytic domain"/>
    <property type="match status" value="1"/>
</dbReference>
<dbReference type="Gene3D" id="3.40.50.720">
    <property type="entry name" value="NAD(P)-binding Rossmann-like Domain"/>
    <property type="match status" value="1"/>
</dbReference>
<dbReference type="SMART" id="SM00829">
    <property type="entry name" value="PKS_ER"/>
    <property type="match status" value="1"/>
</dbReference>
<feature type="domain" description="Enoyl reductase (ER)" evidence="1">
    <location>
        <begin position="21"/>
        <end position="374"/>
    </location>
</feature>
<dbReference type="InterPro" id="IPR013149">
    <property type="entry name" value="ADH-like_C"/>
</dbReference>
<dbReference type="Proteomes" id="UP000054845">
    <property type="component" value="Unassembled WGS sequence"/>
</dbReference>
<dbReference type="InterPro" id="IPR011032">
    <property type="entry name" value="GroES-like_sf"/>
</dbReference>
<dbReference type="Pfam" id="PF00107">
    <property type="entry name" value="ADH_zinc_N"/>
    <property type="match status" value="1"/>
</dbReference>
<dbReference type="OrthoDB" id="1706066at2759"/>
<dbReference type="InterPro" id="IPR052711">
    <property type="entry name" value="Zinc_ADH-like"/>
</dbReference>
<dbReference type="FunFam" id="3.40.50.720:FF:000481">
    <property type="entry name" value="Alcohol dehydrogenase, variant"/>
    <property type="match status" value="1"/>
</dbReference>
<dbReference type="SUPFAM" id="SSF50129">
    <property type="entry name" value="GroES-like"/>
    <property type="match status" value="1"/>
</dbReference>
<dbReference type="InterPro" id="IPR013154">
    <property type="entry name" value="ADH-like_N"/>
</dbReference>
<name>A0A0P1BR43_9BASI</name>
<dbReference type="GO" id="GO:0016491">
    <property type="term" value="F:oxidoreductase activity"/>
    <property type="evidence" value="ECO:0007669"/>
    <property type="project" value="InterPro"/>
</dbReference>
<evidence type="ECO:0000259" key="1">
    <source>
        <dbReference type="SMART" id="SM00829"/>
    </source>
</evidence>
<sequence>MSIPTSQKVLRLEKPNGQQKGQRNLAAVREAPVPDAKDGQVLVQIHAAGFNRRDEWAMLGAYPGLTYKDSTLGCDGAGVIVRGDAASKPTHPRGLVLLVPTRGWASDRAGPEAELPNSTASKEVNDLGGKGFGLLGATKPTSGAGTFAEYIQVGKDQVADAPRHLDAVQAACLPCGGVTAYRALFSKGQLQSGQNLLVTGIGGGVALLALQLAVAAGANVYVTGGSDAKIARAKELGAKGGAIYKDAKWPEQIRKLLAEHSKDRPYLDVVLDSAGGEIPAQAAKSGIKNGGKIVCFGMTAVPKMTFTMREVLRNVDVLGSTMGSAAEFRDMLSFVENHKIVPIVDTVLQGLDEAKKGFPLLADADKRSGGKVVVSLVSNQSKL</sequence>
<dbReference type="Pfam" id="PF08240">
    <property type="entry name" value="ADH_N"/>
    <property type="match status" value="1"/>
</dbReference>
<evidence type="ECO:0000313" key="2">
    <source>
        <dbReference type="EMBL" id="CEH19467.1"/>
    </source>
</evidence>
<protein>
    <submittedName>
        <fullName evidence="2">Acyl-coa synthetase</fullName>
    </submittedName>
</protein>
<dbReference type="InterPro" id="IPR036291">
    <property type="entry name" value="NAD(P)-bd_dom_sf"/>
</dbReference>
<dbReference type="PANTHER" id="PTHR45033:SF3">
    <property type="entry name" value="DEHYDROGENASE, PUTATIVE (AFU_ORTHOLOGUE AFUA_2G13270)-RELATED"/>
    <property type="match status" value="1"/>
</dbReference>
<proteinExistence type="predicted"/>
<dbReference type="InterPro" id="IPR020843">
    <property type="entry name" value="ER"/>
</dbReference>
<reference evidence="2 3" key="1">
    <citation type="submission" date="2014-09" db="EMBL/GenBank/DDBJ databases">
        <authorList>
            <person name="Magalhaes I.L.F."/>
            <person name="Oliveira U."/>
            <person name="Santos F.R."/>
            <person name="Vidigal T.H.D.A."/>
            <person name="Brescovit A.D."/>
            <person name="Santos A.J."/>
        </authorList>
    </citation>
    <scope>NUCLEOTIDE SEQUENCE [LARGE SCALE GENOMIC DNA]</scope>
</reference>